<name>A0ABQ8SZ00_PERAM</name>
<feature type="non-terminal residue" evidence="1">
    <location>
        <position position="1"/>
    </location>
</feature>
<comment type="caution">
    <text evidence="1">The sequence shown here is derived from an EMBL/GenBank/DDBJ whole genome shotgun (WGS) entry which is preliminary data.</text>
</comment>
<evidence type="ECO:0000313" key="2">
    <source>
        <dbReference type="Proteomes" id="UP001148838"/>
    </source>
</evidence>
<organism evidence="1 2">
    <name type="scientific">Periplaneta americana</name>
    <name type="common">American cockroach</name>
    <name type="synonym">Blatta americana</name>
    <dbReference type="NCBI Taxonomy" id="6978"/>
    <lineage>
        <taxon>Eukaryota</taxon>
        <taxon>Metazoa</taxon>
        <taxon>Ecdysozoa</taxon>
        <taxon>Arthropoda</taxon>
        <taxon>Hexapoda</taxon>
        <taxon>Insecta</taxon>
        <taxon>Pterygota</taxon>
        <taxon>Neoptera</taxon>
        <taxon>Polyneoptera</taxon>
        <taxon>Dictyoptera</taxon>
        <taxon>Blattodea</taxon>
        <taxon>Blattoidea</taxon>
        <taxon>Blattidae</taxon>
        <taxon>Blattinae</taxon>
        <taxon>Periplaneta</taxon>
    </lineage>
</organism>
<keyword evidence="2" id="KW-1185">Reference proteome</keyword>
<accession>A0ABQ8SZ00</accession>
<proteinExistence type="predicted"/>
<dbReference type="InterPro" id="IPR027417">
    <property type="entry name" value="P-loop_NTPase"/>
</dbReference>
<dbReference type="Proteomes" id="UP001148838">
    <property type="component" value="Unassembled WGS sequence"/>
</dbReference>
<evidence type="ECO:0000313" key="1">
    <source>
        <dbReference type="EMBL" id="KAJ4439453.1"/>
    </source>
</evidence>
<dbReference type="Gene3D" id="3.40.50.300">
    <property type="entry name" value="P-loop containing nucleotide triphosphate hydrolases"/>
    <property type="match status" value="1"/>
</dbReference>
<evidence type="ECO:0008006" key="3">
    <source>
        <dbReference type="Google" id="ProtNLM"/>
    </source>
</evidence>
<dbReference type="Pfam" id="PF08477">
    <property type="entry name" value="Roc"/>
    <property type="match status" value="1"/>
</dbReference>
<reference evidence="1 2" key="1">
    <citation type="journal article" date="2022" name="Allergy">
        <title>Genome assembly and annotation of Periplaneta americana reveal a comprehensive cockroach allergen profile.</title>
        <authorList>
            <person name="Wang L."/>
            <person name="Xiong Q."/>
            <person name="Saelim N."/>
            <person name="Wang L."/>
            <person name="Nong W."/>
            <person name="Wan A.T."/>
            <person name="Shi M."/>
            <person name="Liu X."/>
            <person name="Cao Q."/>
            <person name="Hui J.H.L."/>
            <person name="Sookrung N."/>
            <person name="Leung T.F."/>
            <person name="Tungtrongchitr A."/>
            <person name="Tsui S.K.W."/>
        </authorList>
    </citation>
    <scope>NUCLEOTIDE SEQUENCE [LARGE SCALE GENOMIC DNA]</scope>
    <source>
        <strain evidence="1">PWHHKU_190912</strain>
    </source>
</reference>
<sequence>LFQSGKTTIANFLSDATENSSGEYRPTQGVRILEFETQNLNVNNRYLKAEVELWDCSGDHKFEACWPALQRDTQGIVFVYNPSSPEHGRELELLYNYYVTQTSFSHKNCVVFANQKQAADKDLKYSSKLSSTFSRVPQISVSVEESGNRLRADFNNFLASVLGGLRDRSEQEELNIINMQAT</sequence>
<dbReference type="SUPFAM" id="SSF52540">
    <property type="entry name" value="P-loop containing nucleoside triphosphate hydrolases"/>
    <property type="match status" value="1"/>
</dbReference>
<protein>
    <recommendedName>
        <fullName evidence="3">Rab-like protein 5</fullName>
    </recommendedName>
</protein>
<dbReference type="EMBL" id="JAJSOF020000017">
    <property type="protein sequence ID" value="KAJ4439453.1"/>
    <property type="molecule type" value="Genomic_DNA"/>
</dbReference>
<gene>
    <name evidence="1" type="ORF">ANN_07577</name>
</gene>